<dbReference type="Gene3D" id="3.40.640.10">
    <property type="entry name" value="Type I PLP-dependent aspartate aminotransferase-like (Major domain)"/>
    <property type="match status" value="2"/>
</dbReference>
<organism evidence="7 8">
    <name type="scientific">Limulus polyphemus</name>
    <name type="common">Atlantic horseshoe crab</name>
    <dbReference type="NCBI Taxonomy" id="6850"/>
    <lineage>
        <taxon>Eukaryota</taxon>
        <taxon>Metazoa</taxon>
        <taxon>Ecdysozoa</taxon>
        <taxon>Arthropoda</taxon>
        <taxon>Chelicerata</taxon>
        <taxon>Merostomata</taxon>
        <taxon>Xiphosura</taxon>
        <taxon>Limulidae</taxon>
        <taxon>Limulus</taxon>
    </lineage>
</organism>
<dbReference type="PANTHER" id="PTHR11999">
    <property type="entry name" value="GROUP II PYRIDOXAL-5-PHOSPHATE DECARBOXYLASE"/>
    <property type="match status" value="1"/>
</dbReference>
<keyword evidence="7" id="KW-1185">Reference proteome</keyword>
<keyword evidence="3" id="KW-0210">Decarboxylase</keyword>
<gene>
    <name evidence="8" type="primary">LOC106471537</name>
</gene>
<evidence type="ECO:0000256" key="6">
    <source>
        <dbReference type="RuleBase" id="RU000382"/>
    </source>
</evidence>
<dbReference type="PANTHER" id="PTHR11999:SF70">
    <property type="entry name" value="MIP05841P"/>
    <property type="match status" value="1"/>
</dbReference>
<evidence type="ECO:0000313" key="8">
    <source>
        <dbReference type="RefSeq" id="XP_022255852.1"/>
    </source>
</evidence>
<dbReference type="InterPro" id="IPR002129">
    <property type="entry name" value="PyrdxlP-dep_de-COase"/>
</dbReference>
<dbReference type="InterPro" id="IPR010977">
    <property type="entry name" value="Aromatic_deC"/>
</dbReference>
<name>A0ABM1TIZ6_LIMPO</name>
<keyword evidence="4 6" id="KW-0663">Pyridoxal phosphate</keyword>
<dbReference type="InterPro" id="IPR015424">
    <property type="entry name" value="PyrdxlP-dep_Trfase"/>
</dbReference>
<dbReference type="Gene3D" id="3.90.1150.10">
    <property type="entry name" value="Aspartate Aminotransferase, domain 1"/>
    <property type="match status" value="1"/>
</dbReference>
<comment type="similarity">
    <text evidence="2 6">Belongs to the group II decarboxylase family.</text>
</comment>
<sequence>MLSGAFGIIGFSWSACPVSTDLEIIMLDWLGKMLQLPQDFLFSSNGKGGGVIQGSASESTLLALICAREKAISSFQAIDKGWSRSMIMNKLVYYASTEAHSSVEKAGLLSGLTCHLLPTDAAFSLEGDVLQAAIDKDRTQGKIPFFYADSFILCPSKWMLVNYDCCAMWIKDREDIVKPCYITPAYLNEDVQEQTVDYRHISLAHEFENLVRNDHRFEIALPVVLGVVCFRLKGSDTQNEEMLRVIRERGNIALKSSRIRSLYIIRFVVCGKDTESEDILFAWREICLAANKILNSKDEADLREQF</sequence>
<proteinExistence type="inferred from homology"/>
<dbReference type="InterPro" id="IPR015422">
    <property type="entry name" value="PyrdxlP-dep_Trfase_small"/>
</dbReference>
<evidence type="ECO:0000256" key="3">
    <source>
        <dbReference type="ARBA" id="ARBA00022793"/>
    </source>
</evidence>
<dbReference type="InterPro" id="IPR021115">
    <property type="entry name" value="Pyridoxal-P_BS"/>
</dbReference>
<dbReference type="PROSITE" id="PS00392">
    <property type="entry name" value="DDC_GAD_HDC_YDC"/>
    <property type="match status" value="1"/>
</dbReference>
<evidence type="ECO:0000256" key="4">
    <source>
        <dbReference type="ARBA" id="ARBA00022898"/>
    </source>
</evidence>
<dbReference type="InterPro" id="IPR015421">
    <property type="entry name" value="PyrdxlP-dep_Trfase_major"/>
</dbReference>
<evidence type="ECO:0000256" key="1">
    <source>
        <dbReference type="ARBA" id="ARBA00001933"/>
    </source>
</evidence>
<accession>A0ABM1TIZ6</accession>
<protein>
    <submittedName>
        <fullName evidence="8">Aromatic-L-amino-acid decarboxylase-like isoform X2</fullName>
    </submittedName>
</protein>
<keyword evidence="5 6" id="KW-0456">Lyase</keyword>
<evidence type="ECO:0000313" key="7">
    <source>
        <dbReference type="Proteomes" id="UP000694941"/>
    </source>
</evidence>
<reference evidence="8" key="1">
    <citation type="submission" date="2025-08" db="UniProtKB">
        <authorList>
            <consortium name="RefSeq"/>
        </authorList>
    </citation>
    <scope>IDENTIFICATION</scope>
    <source>
        <tissue evidence="8">Muscle</tissue>
    </source>
</reference>
<dbReference type="PRINTS" id="PR00800">
    <property type="entry name" value="YHDCRBOXLASE"/>
</dbReference>
<dbReference type="GeneID" id="106471537"/>
<comment type="cofactor">
    <cofactor evidence="1 6">
        <name>pyridoxal 5'-phosphate</name>
        <dbReference type="ChEBI" id="CHEBI:597326"/>
    </cofactor>
</comment>
<evidence type="ECO:0000256" key="5">
    <source>
        <dbReference type="ARBA" id="ARBA00023239"/>
    </source>
</evidence>
<dbReference type="RefSeq" id="XP_022255852.1">
    <property type="nucleotide sequence ID" value="XM_022400144.1"/>
</dbReference>
<dbReference type="Pfam" id="PF00282">
    <property type="entry name" value="Pyridoxal_deC"/>
    <property type="match status" value="2"/>
</dbReference>
<dbReference type="Proteomes" id="UP000694941">
    <property type="component" value="Unplaced"/>
</dbReference>
<evidence type="ECO:0000256" key="2">
    <source>
        <dbReference type="ARBA" id="ARBA00009533"/>
    </source>
</evidence>
<dbReference type="SUPFAM" id="SSF53383">
    <property type="entry name" value="PLP-dependent transferases"/>
    <property type="match status" value="1"/>
</dbReference>